<name>A0A2T0ADN7_RHOTO</name>
<evidence type="ECO:0000313" key="2">
    <source>
        <dbReference type="Proteomes" id="UP000239560"/>
    </source>
</evidence>
<dbReference type="AlphaFoldDB" id="A0A2T0ADN7"/>
<sequence length="102" mass="11701">MRNRRLLLLAGRAHKDTVCDDEDDSDDASLTAFRAKDVKDEILTAIQQDNLPLAFPAVFKLLIAIETTTVLDLRLQIPFWQGIRWRRTARNEVFEAEGWTSS</sequence>
<comment type="caution">
    <text evidence="1">The sequence shown here is derived from an EMBL/GenBank/DDBJ whole genome shotgun (WGS) entry which is preliminary data.</text>
</comment>
<evidence type="ECO:0000313" key="1">
    <source>
        <dbReference type="EMBL" id="PRQ76103.1"/>
    </source>
</evidence>
<dbReference type="Proteomes" id="UP000239560">
    <property type="component" value="Unassembled WGS sequence"/>
</dbReference>
<reference evidence="1 2" key="1">
    <citation type="journal article" date="2018" name="Elife">
        <title>Functional genomics of lipid metabolism in the oleaginous yeast Rhodosporidium toruloides.</title>
        <authorList>
            <person name="Coradetti S.T."/>
            <person name="Pinel D."/>
            <person name="Geiselman G."/>
            <person name="Ito M."/>
            <person name="Mondo S."/>
            <person name="Reilly M.C."/>
            <person name="Cheng Y.F."/>
            <person name="Bauer S."/>
            <person name="Grigoriev I."/>
            <person name="Gladden J.M."/>
            <person name="Simmons B.A."/>
            <person name="Brem R."/>
            <person name="Arkin A.P."/>
            <person name="Skerker J.M."/>
        </authorList>
    </citation>
    <scope>NUCLEOTIDE SEQUENCE [LARGE SCALE GENOMIC DNA]</scope>
    <source>
        <strain evidence="1 2">NBRC 0880</strain>
    </source>
</reference>
<accession>A0A2T0ADN7</accession>
<protein>
    <submittedName>
        <fullName evidence="1">Uncharacterized protein</fullName>
    </submittedName>
</protein>
<gene>
    <name evidence="1" type="ORF">AAT19DRAFT_13125</name>
</gene>
<proteinExistence type="predicted"/>
<organism evidence="1 2">
    <name type="scientific">Rhodotorula toruloides</name>
    <name type="common">Yeast</name>
    <name type="synonym">Rhodosporidium toruloides</name>
    <dbReference type="NCBI Taxonomy" id="5286"/>
    <lineage>
        <taxon>Eukaryota</taxon>
        <taxon>Fungi</taxon>
        <taxon>Dikarya</taxon>
        <taxon>Basidiomycota</taxon>
        <taxon>Pucciniomycotina</taxon>
        <taxon>Microbotryomycetes</taxon>
        <taxon>Sporidiobolales</taxon>
        <taxon>Sporidiobolaceae</taxon>
        <taxon>Rhodotorula</taxon>
    </lineage>
</organism>
<dbReference type="EMBL" id="LCTV02000003">
    <property type="protein sequence ID" value="PRQ76103.1"/>
    <property type="molecule type" value="Genomic_DNA"/>
</dbReference>